<reference evidence="3" key="1">
    <citation type="submission" date="2021-01" db="EMBL/GenBank/DDBJ databases">
        <title>Modified the classification status of verrucomicrobia.</title>
        <authorList>
            <person name="Feng X."/>
        </authorList>
    </citation>
    <scope>NUCLEOTIDE SEQUENCE</scope>
    <source>
        <strain evidence="3">KCTC 22041</strain>
    </source>
</reference>
<keyword evidence="2" id="KW-0812">Transmembrane</keyword>
<feature type="region of interest" description="Disordered" evidence="1">
    <location>
        <begin position="83"/>
        <end position="109"/>
    </location>
</feature>
<organism evidence="3 4">
    <name type="scientific">Luteolibacter pohnpeiensis</name>
    <dbReference type="NCBI Taxonomy" id="454153"/>
    <lineage>
        <taxon>Bacteria</taxon>
        <taxon>Pseudomonadati</taxon>
        <taxon>Verrucomicrobiota</taxon>
        <taxon>Verrucomicrobiia</taxon>
        <taxon>Verrucomicrobiales</taxon>
        <taxon>Verrucomicrobiaceae</taxon>
        <taxon>Luteolibacter</taxon>
    </lineage>
</organism>
<keyword evidence="4" id="KW-1185">Reference proteome</keyword>
<sequence>MKEDRTFFTDHLTLSGRLLFILSVLIFATGFYNRFCNTADNGTSFPLFIVLAPPVTISIFCFFGGAWILERCGIQIYIKKTATDDPPGVVDKIESSSEVDAPEIDKSSN</sequence>
<keyword evidence="2" id="KW-1133">Transmembrane helix</keyword>
<dbReference type="AlphaFoldDB" id="A0A934VSE9"/>
<dbReference type="EMBL" id="JAENIJ010000039">
    <property type="protein sequence ID" value="MBK1884226.1"/>
    <property type="molecule type" value="Genomic_DNA"/>
</dbReference>
<keyword evidence="2" id="KW-0472">Membrane</keyword>
<name>A0A934VSE9_9BACT</name>
<evidence type="ECO:0000313" key="3">
    <source>
        <dbReference type="EMBL" id="MBK1884226.1"/>
    </source>
</evidence>
<dbReference type="Proteomes" id="UP000603141">
    <property type="component" value="Unassembled WGS sequence"/>
</dbReference>
<comment type="caution">
    <text evidence="3">The sequence shown here is derived from an EMBL/GenBank/DDBJ whole genome shotgun (WGS) entry which is preliminary data.</text>
</comment>
<evidence type="ECO:0000256" key="2">
    <source>
        <dbReference type="SAM" id="Phobius"/>
    </source>
</evidence>
<dbReference type="RefSeq" id="WP_200273225.1">
    <property type="nucleotide sequence ID" value="NZ_JAENIJ010000039.1"/>
</dbReference>
<evidence type="ECO:0000313" key="4">
    <source>
        <dbReference type="Proteomes" id="UP000603141"/>
    </source>
</evidence>
<protein>
    <submittedName>
        <fullName evidence="3">Uncharacterized protein</fullName>
    </submittedName>
</protein>
<evidence type="ECO:0000256" key="1">
    <source>
        <dbReference type="SAM" id="MobiDB-lite"/>
    </source>
</evidence>
<proteinExistence type="predicted"/>
<feature type="transmembrane region" description="Helical" evidence="2">
    <location>
        <begin position="44"/>
        <end position="69"/>
    </location>
</feature>
<feature type="transmembrane region" description="Helical" evidence="2">
    <location>
        <begin position="12"/>
        <end position="32"/>
    </location>
</feature>
<accession>A0A934VSE9</accession>
<gene>
    <name evidence="3" type="ORF">JIN85_17535</name>
</gene>